<evidence type="ECO:0000313" key="15">
    <source>
        <dbReference type="Proteomes" id="UP001202328"/>
    </source>
</evidence>
<dbReference type="InterPro" id="IPR001611">
    <property type="entry name" value="Leu-rich_rpt"/>
</dbReference>
<dbReference type="Proteomes" id="UP001202328">
    <property type="component" value="Unassembled WGS sequence"/>
</dbReference>
<dbReference type="AlphaFoldDB" id="A0AAD4S8K3"/>
<organism evidence="14 15">
    <name type="scientific">Papaver atlanticum</name>
    <dbReference type="NCBI Taxonomy" id="357466"/>
    <lineage>
        <taxon>Eukaryota</taxon>
        <taxon>Viridiplantae</taxon>
        <taxon>Streptophyta</taxon>
        <taxon>Embryophyta</taxon>
        <taxon>Tracheophyta</taxon>
        <taxon>Spermatophyta</taxon>
        <taxon>Magnoliopsida</taxon>
        <taxon>Ranunculales</taxon>
        <taxon>Papaveraceae</taxon>
        <taxon>Papaveroideae</taxon>
        <taxon>Papaver</taxon>
    </lineage>
</organism>
<keyword evidence="4" id="KW-1003">Cell membrane</keyword>
<protein>
    <recommendedName>
        <fullName evidence="16">Receptor-like protein 12</fullName>
    </recommendedName>
</protein>
<dbReference type="PANTHER" id="PTHR27004:SF428">
    <property type="entry name" value="OS01G0160600 PROTEIN"/>
    <property type="match status" value="1"/>
</dbReference>
<evidence type="ECO:0000256" key="4">
    <source>
        <dbReference type="ARBA" id="ARBA00022475"/>
    </source>
</evidence>
<dbReference type="Pfam" id="PF00560">
    <property type="entry name" value="LRR_1"/>
    <property type="match status" value="4"/>
</dbReference>
<keyword evidence="8 13" id="KW-1133">Transmembrane helix</keyword>
<evidence type="ECO:0000256" key="8">
    <source>
        <dbReference type="ARBA" id="ARBA00022989"/>
    </source>
</evidence>
<dbReference type="InterPro" id="IPR032675">
    <property type="entry name" value="LRR_dom_sf"/>
</dbReference>
<name>A0AAD4S8K3_9MAGN</name>
<dbReference type="GO" id="GO:0005886">
    <property type="term" value="C:plasma membrane"/>
    <property type="evidence" value="ECO:0007669"/>
    <property type="project" value="UniProtKB-SubCell"/>
</dbReference>
<proteinExistence type="inferred from homology"/>
<keyword evidence="5" id="KW-0433">Leucine-rich repeat</keyword>
<gene>
    <name evidence="14" type="ORF">MKW98_019337</name>
</gene>
<keyword evidence="7" id="KW-0677">Repeat</keyword>
<accession>A0AAD4S8K3</accession>
<dbReference type="FunFam" id="3.80.10.10:FF:000111">
    <property type="entry name" value="LRR receptor-like serine/threonine-protein kinase ERECTA"/>
    <property type="match status" value="1"/>
</dbReference>
<dbReference type="PANTHER" id="PTHR27004">
    <property type="entry name" value="RECEPTOR-LIKE PROTEIN 12 ISOFORM X1"/>
    <property type="match status" value="1"/>
</dbReference>
<evidence type="ECO:0000256" key="2">
    <source>
        <dbReference type="ARBA" id="ARBA00004479"/>
    </source>
</evidence>
<evidence type="ECO:0000256" key="12">
    <source>
        <dbReference type="ARBA" id="ARBA00037847"/>
    </source>
</evidence>
<reference evidence="14" key="1">
    <citation type="submission" date="2022-04" db="EMBL/GenBank/DDBJ databases">
        <title>A functionally conserved STORR gene fusion in Papaver species that diverged 16.8 million years ago.</title>
        <authorList>
            <person name="Catania T."/>
        </authorList>
    </citation>
    <scope>NUCLEOTIDE SEQUENCE</scope>
    <source>
        <strain evidence="14">S-188037</strain>
    </source>
</reference>
<evidence type="ECO:0000256" key="7">
    <source>
        <dbReference type="ARBA" id="ARBA00022737"/>
    </source>
</evidence>
<feature type="transmembrane region" description="Helical" evidence="13">
    <location>
        <begin position="277"/>
        <end position="296"/>
    </location>
</feature>
<evidence type="ECO:0000256" key="3">
    <source>
        <dbReference type="ARBA" id="ARBA00009592"/>
    </source>
</evidence>
<keyword evidence="15" id="KW-1185">Reference proteome</keyword>
<dbReference type="EMBL" id="JAJJMB010012638">
    <property type="protein sequence ID" value="KAI3874764.1"/>
    <property type="molecule type" value="Genomic_DNA"/>
</dbReference>
<keyword evidence="10" id="KW-0675">Receptor</keyword>
<keyword evidence="11" id="KW-0325">Glycoprotein</keyword>
<sequence>NCILRTLDLNGNKLEGHLPRSLANCTMLEVLDFGNNQLSGGFPSWLGNMSELRVLVLRSNKFYGPWENQGTKCNLPKLQIIDISSNKFSGFISNECFSSWKAMMVKEEEAKWIFGINSTYNYQPAVTVTSKGLDMEVVKILNIFTSIDFSNNVFEGEIPEAIGNLTSLYILNFSRNILTGPIPSTFGNLTHLESLDLSKNMLTGKIPSQLASLSFLSVVNFSFNKLVGKIPSGNQFQTFSANSFEGNDGLCGPPSSKDCNYISKFPQNGSSNKEFDWVLLVVTFSGFLFGASIIIGPQYFWKRGRQWANELMNKILHISLCDATGKSTGFGGEGLHIE</sequence>
<keyword evidence="6 13" id="KW-0812">Transmembrane</keyword>
<dbReference type="SUPFAM" id="SSF52058">
    <property type="entry name" value="L domain-like"/>
    <property type="match status" value="1"/>
</dbReference>
<evidence type="ECO:0000256" key="10">
    <source>
        <dbReference type="ARBA" id="ARBA00023170"/>
    </source>
</evidence>
<comment type="similarity">
    <text evidence="3">Belongs to the RLP family.</text>
</comment>
<dbReference type="FunFam" id="3.80.10.10:FF:000383">
    <property type="entry name" value="Leucine-rich repeat receptor protein kinase EMS1"/>
    <property type="match status" value="1"/>
</dbReference>
<evidence type="ECO:0000256" key="13">
    <source>
        <dbReference type="SAM" id="Phobius"/>
    </source>
</evidence>
<evidence type="ECO:0000313" key="14">
    <source>
        <dbReference type="EMBL" id="KAI3874764.1"/>
    </source>
</evidence>
<evidence type="ECO:0000256" key="11">
    <source>
        <dbReference type="ARBA" id="ARBA00023180"/>
    </source>
</evidence>
<dbReference type="Gene3D" id="3.80.10.10">
    <property type="entry name" value="Ribonuclease Inhibitor"/>
    <property type="match status" value="1"/>
</dbReference>
<evidence type="ECO:0008006" key="16">
    <source>
        <dbReference type="Google" id="ProtNLM"/>
    </source>
</evidence>
<evidence type="ECO:0000256" key="1">
    <source>
        <dbReference type="ARBA" id="ARBA00004236"/>
    </source>
</evidence>
<comment type="caution">
    <text evidence="14">The sequence shown here is derived from an EMBL/GenBank/DDBJ whole genome shotgun (WGS) entry which is preliminary data.</text>
</comment>
<evidence type="ECO:0000256" key="5">
    <source>
        <dbReference type="ARBA" id="ARBA00022614"/>
    </source>
</evidence>
<keyword evidence="9 13" id="KW-0472">Membrane</keyword>
<dbReference type="PRINTS" id="PR00019">
    <property type="entry name" value="LEURICHRPT"/>
</dbReference>
<feature type="non-terminal residue" evidence="14">
    <location>
        <position position="1"/>
    </location>
</feature>
<evidence type="ECO:0000256" key="9">
    <source>
        <dbReference type="ARBA" id="ARBA00023136"/>
    </source>
</evidence>
<comment type="subcellular location">
    <subcellularLocation>
        <location evidence="1">Cell membrane</location>
    </subcellularLocation>
    <subcellularLocation>
        <location evidence="12">Endomembrane system</location>
        <topology evidence="12">Single-pass membrane protein</topology>
    </subcellularLocation>
    <subcellularLocation>
        <location evidence="2">Membrane</location>
        <topology evidence="2">Single-pass type I membrane protein</topology>
    </subcellularLocation>
</comment>
<evidence type="ECO:0000256" key="6">
    <source>
        <dbReference type="ARBA" id="ARBA00022692"/>
    </source>
</evidence>
<dbReference type="Pfam" id="PF13855">
    <property type="entry name" value="LRR_8"/>
    <property type="match status" value="1"/>
</dbReference>